<proteinExistence type="inferred from homology"/>
<evidence type="ECO:0000256" key="6">
    <source>
        <dbReference type="ARBA" id="ARBA00022694"/>
    </source>
</evidence>
<organism evidence="11 12">
    <name type="scientific">Thyridium curvatum</name>
    <dbReference type="NCBI Taxonomy" id="1093900"/>
    <lineage>
        <taxon>Eukaryota</taxon>
        <taxon>Fungi</taxon>
        <taxon>Dikarya</taxon>
        <taxon>Ascomycota</taxon>
        <taxon>Pezizomycotina</taxon>
        <taxon>Sordariomycetes</taxon>
        <taxon>Sordariomycetidae</taxon>
        <taxon>Thyridiales</taxon>
        <taxon>Thyridiaceae</taxon>
        <taxon>Thyridium</taxon>
    </lineage>
</organism>
<name>A0A507BBT0_9PEZI</name>
<keyword evidence="5" id="KW-0949">S-adenosyl-L-methionine</keyword>
<dbReference type="Proteomes" id="UP000319257">
    <property type="component" value="Unassembled WGS sequence"/>
</dbReference>
<evidence type="ECO:0000256" key="5">
    <source>
        <dbReference type="ARBA" id="ARBA00022691"/>
    </source>
</evidence>
<dbReference type="PANTHER" id="PTHR48418:SF1">
    <property type="entry name" value="TRNA WYBUTOSINE-SYNTHESIZING PROTEIN 3"/>
    <property type="match status" value="1"/>
</dbReference>
<evidence type="ECO:0000256" key="7">
    <source>
        <dbReference type="ARBA" id="ARBA00030554"/>
    </source>
</evidence>
<evidence type="ECO:0000256" key="8">
    <source>
        <dbReference type="ARBA" id="ARBA00049202"/>
    </source>
</evidence>
<dbReference type="GO" id="GO:0032259">
    <property type="term" value="P:methylation"/>
    <property type="evidence" value="ECO:0007669"/>
    <property type="project" value="UniProtKB-KW"/>
</dbReference>
<dbReference type="SUPFAM" id="SSF111278">
    <property type="entry name" value="SSo0622-like"/>
    <property type="match status" value="1"/>
</dbReference>
<dbReference type="AlphaFoldDB" id="A0A507BBT0"/>
<evidence type="ECO:0000256" key="1">
    <source>
        <dbReference type="ARBA" id="ARBA00008569"/>
    </source>
</evidence>
<evidence type="ECO:0000256" key="4">
    <source>
        <dbReference type="ARBA" id="ARBA00022679"/>
    </source>
</evidence>
<protein>
    <recommendedName>
        <fullName evidence="2">tRNA(Phe) 7-[(3-amino-3-carboxypropyl)-4-demethylwyosine(37)-N(4)]-methyltransferase</fullName>
        <ecNumber evidence="2">2.1.1.282</ecNumber>
    </recommendedName>
    <alternativeName>
        <fullName evidence="7">tRNA(Phe) 7-((3-amino-3-carboxypropyl)-4-demethylwyosine(37)-N(4))-methyltransferase</fullName>
    </alternativeName>
</protein>
<dbReference type="InterPro" id="IPR036602">
    <property type="entry name" value="tRNA_yW-synthesising-like_sf"/>
</dbReference>
<dbReference type="GO" id="GO:0008033">
    <property type="term" value="P:tRNA processing"/>
    <property type="evidence" value="ECO:0007669"/>
    <property type="project" value="UniProtKB-KW"/>
</dbReference>
<dbReference type="RefSeq" id="XP_030996202.1">
    <property type="nucleotide sequence ID" value="XM_031139978.1"/>
</dbReference>
<feature type="region of interest" description="Disordered" evidence="9">
    <location>
        <begin position="279"/>
        <end position="319"/>
    </location>
</feature>
<dbReference type="OrthoDB" id="263283at2759"/>
<keyword evidence="4" id="KW-0808">Transferase</keyword>
<keyword evidence="12" id="KW-1185">Reference proteome</keyword>
<dbReference type="GO" id="GO:0008168">
    <property type="term" value="F:methyltransferase activity"/>
    <property type="evidence" value="ECO:0007669"/>
    <property type="project" value="UniProtKB-KW"/>
</dbReference>
<keyword evidence="6" id="KW-0819">tRNA processing</keyword>
<evidence type="ECO:0000256" key="3">
    <source>
        <dbReference type="ARBA" id="ARBA00022603"/>
    </source>
</evidence>
<dbReference type="STRING" id="1093900.A0A507BBT0"/>
<dbReference type="Gene3D" id="3.30.1960.10">
    <property type="entry name" value="tRNA wybutosine-synthesizing-like"/>
    <property type="match status" value="1"/>
</dbReference>
<comment type="catalytic activity">
    <reaction evidence="8">
        <text>4-demethyl-7-[(3S)-3-amino-3-carboxypropyl]wyosine(37) in tRNA(Phe) + S-adenosyl-L-methionine = 7-[(3S)-3-amino-3-carboxypropyl]wyosine(37) in tRNA(Phe) + S-adenosyl-L-homocysteine + H(+)</text>
        <dbReference type="Rhea" id="RHEA:36635"/>
        <dbReference type="Rhea" id="RHEA-COMP:10378"/>
        <dbReference type="Rhea" id="RHEA-COMP:10379"/>
        <dbReference type="ChEBI" id="CHEBI:15378"/>
        <dbReference type="ChEBI" id="CHEBI:57856"/>
        <dbReference type="ChEBI" id="CHEBI:59789"/>
        <dbReference type="ChEBI" id="CHEBI:73543"/>
        <dbReference type="ChEBI" id="CHEBI:73550"/>
        <dbReference type="EC" id="2.1.1.282"/>
    </reaction>
</comment>
<dbReference type="InterPro" id="IPR003827">
    <property type="entry name" value="tRNA_yW-synthesising"/>
</dbReference>
<evidence type="ECO:0000313" key="11">
    <source>
        <dbReference type="EMBL" id="TPX14491.1"/>
    </source>
</evidence>
<dbReference type="InParanoid" id="A0A507BBT0"/>
<accession>A0A507BBT0</accession>
<dbReference type="PANTHER" id="PTHR48418">
    <property type="entry name" value="TRNA WYBUTOSINE-SYNTHESIZING PROTEIN 3"/>
    <property type="match status" value="1"/>
</dbReference>
<dbReference type="FunCoup" id="A0A507BBT0">
    <property type="interactions" value="49"/>
</dbReference>
<dbReference type="EC" id="2.1.1.282" evidence="2"/>
<evidence type="ECO:0000256" key="2">
    <source>
        <dbReference type="ARBA" id="ARBA00012750"/>
    </source>
</evidence>
<feature type="compositionally biased region" description="Basic and acidic residues" evidence="9">
    <location>
        <begin position="288"/>
        <end position="306"/>
    </location>
</feature>
<dbReference type="Pfam" id="PF02676">
    <property type="entry name" value="TYW3"/>
    <property type="match status" value="1"/>
</dbReference>
<evidence type="ECO:0000256" key="9">
    <source>
        <dbReference type="SAM" id="MobiDB-lite"/>
    </source>
</evidence>
<feature type="region of interest" description="Disordered" evidence="9">
    <location>
        <begin position="74"/>
        <end position="128"/>
    </location>
</feature>
<evidence type="ECO:0000313" key="12">
    <source>
        <dbReference type="Proteomes" id="UP000319257"/>
    </source>
</evidence>
<comment type="similarity">
    <text evidence="1">Belongs to the TYW3 family.</text>
</comment>
<reference evidence="11 12" key="1">
    <citation type="submission" date="2019-06" db="EMBL/GenBank/DDBJ databases">
        <title>Draft genome sequence of the filamentous fungus Phialemoniopsis curvata isolated from diesel fuel.</title>
        <authorList>
            <person name="Varaljay V.A."/>
            <person name="Lyon W.J."/>
            <person name="Crouch A.L."/>
            <person name="Drake C.E."/>
            <person name="Hollomon J.M."/>
            <person name="Nadeau L.J."/>
            <person name="Nunn H.S."/>
            <person name="Stevenson B.S."/>
            <person name="Bojanowski C.L."/>
            <person name="Crookes-Goodson W.J."/>
        </authorList>
    </citation>
    <scope>NUCLEOTIDE SEQUENCE [LARGE SCALE GENOMIC DNA]</scope>
    <source>
        <strain evidence="11 12">D216</strain>
    </source>
</reference>
<gene>
    <name evidence="11" type="ORF">E0L32_005455</name>
</gene>
<keyword evidence="3" id="KW-0489">Methyltransferase</keyword>
<sequence>MADLPDSPPQFSSRKAKILEQLQLPDTDYTDASPKGSVDEGIKELIAEINAYDGFVTTSSCAGRVSVFLEGVKADSGPSSDPDEEPESRVPNQVASSGGKGGGGKWLFVSHDPLDRSEGSSDATSSGNHWRDQFALPAVDGAAMESMCSISAGSCRPRLIHFKFEPMILHILTASLAHAQLAIKCGLQGGFRESGALNLVPGSSSHAVTPMVAIRSMGLGFESMIGIEQVDGQRYCTVAPEYIAALVTLANEHFAENQRRIQRFREALKESMQGQVKLNKDGMAWEDAAARRERKRAEGLRRREQLRQSQRPATEDPDT</sequence>
<dbReference type="GeneID" id="41972902"/>
<evidence type="ECO:0000259" key="10">
    <source>
        <dbReference type="Pfam" id="PF02676"/>
    </source>
</evidence>
<feature type="domain" description="tRNA wybutosine-synthesizing protein" evidence="10">
    <location>
        <begin position="14"/>
        <end position="270"/>
    </location>
</feature>
<comment type="caution">
    <text evidence="11">The sequence shown here is derived from an EMBL/GenBank/DDBJ whole genome shotgun (WGS) entry which is preliminary data.</text>
</comment>
<dbReference type="EMBL" id="SKBQ01000028">
    <property type="protein sequence ID" value="TPX14491.1"/>
    <property type="molecule type" value="Genomic_DNA"/>
</dbReference>